<accession>A0ABR8KCR8</accession>
<dbReference type="EMBL" id="JACJTU010000024">
    <property type="protein sequence ID" value="MBD2736825.1"/>
    <property type="molecule type" value="Genomic_DNA"/>
</dbReference>
<dbReference type="InterPro" id="IPR015421">
    <property type="entry name" value="PyrdxlP-dep_Trfase_major"/>
</dbReference>
<dbReference type="InterPro" id="IPR000653">
    <property type="entry name" value="DegT/StrS_aminotransferase"/>
</dbReference>
<dbReference type="InterPro" id="IPR015424">
    <property type="entry name" value="PyrdxlP-dep_Trfase"/>
</dbReference>
<comment type="caution">
    <text evidence="2">The sequence shown here is derived from an EMBL/GenBank/DDBJ whole genome shotgun (WGS) entry which is preliminary data.</text>
</comment>
<dbReference type="Gene3D" id="3.40.640.10">
    <property type="entry name" value="Type I PLP-dependent aspartate aminotransferase-like (Major domain)"/>
    <property type="match status" value="1"/>
</dbReference>
<dbReference type="Proteomes" id="UP000637383">
    <property type="component" value="Unassembled WGS sequence"/>
</dbReference>
<comment type="similarity">
    <text evidence="1">Belongs to the DegT/DnrJ/EryC1 family.</text>
</comment>
<reference evidence="2 3" key="1">
    <citation type="journal article" date="2020" name="ISME J.">
        <title>Comparative genomics reveals insights into cyanobacterial evolution and habitat adaptation.</title>
        <authorList>
            <person name="Chen M.Y."/>
            <person name="Teng W.K."/>
            <person name="Zhao L."/>
            <person name="Hu C.X."/>
            <person name="Zhou Y.K."/>
            <person name="Han B.P."/>
            <person name="Song L.R."/>
            <person name="Shu W.S."/>
        </authorList>
    </citation>
    <scope>NUCLEOTIDE SEQUENCE [LARGE SCALE GENOMIC DNA]</scope>
    <source>
        <strain evidence="2 3">FACHB-159</strain>
    </source>
</reference>
<dbReference type="Gene3D" id="3.90.1150.10">
    <property type="entry name" value="Aspartate Aminotransferase, domain 1"/>
    <property type="match status" value="1"/>
</dbReference>
<gene>
    <name evidence="2" type="ORF">H6H03_23535</name>
</gene>
<dbReference type="InterPro" id="IPR015422">
    <property type="entry name" value="PyrdxlP-dep_Trfase_small"/>
</dbReference>
<keyword evidence="2" id="KW-0032">Aminotransferase</keyword>
<dbReference type="GO" id="GO:0008483">
    <property type="term" value="F:transaminase activity"/>
    <property type="evidence" value="ECO:0007669"/>
    <property type="project" value="UniProtKB-KW"/>
</dbReference>
<dbReference type="SUPFAM" id="SSF53383">
    <property type="entry name" value="PLP-dependent transferases"/>
    <property type="match status" value="1"/>
</dbReference>
<organism evidence="2 3">
    <name type="scientific">Nostoc paludosum FACHB-159</name>
    <dbReference type="NCBI Taxonomy" id="2692908"/>
    <lineage>
        <taxon>Bacteria</taxon>
        <taxon>Bacillati</taxon>
        <taxon>Cyanobacteriota</taxon>
        <taxon>Cyanophyceae</taxon>
        <taxon>Nostocales</taxon>
        <taxon>Nostocaceae</taxon>
        <taxon>Nostoc</taxon>
    </lineage>
</organism>
<dbReference type="CDD" id="cd00616">
    <property type="entry name" value="AHBA_syn"/>
    <property type="match status" value="1"/>
</dbReference>
<dbReference type="PANTHER" id="PTHR30244">
    <property type="entry name" value="TRANSAMINASE"/>
    <property type="match status" value="1"/>
</dbReference>
<keyword evidence="3" id="KW-1185">Reference proteome</keyword>
<keyword evidence="1" id="KW-0663">Pyridoxal phosphate</keyword>
<dbReference type="RefSeq" id="WP_190957436.1">
    <property type="nucleotide sequence ID" value="NZ_JACJTU010000024.1"/>
</dbReference>
<dbReference type="PANTHER" id="PTHR30244:SF34">
    <property type="entry name" value="DTDP-4-AMINO-4,6-DIDEOXYGALACTOSE TRANSAMINASE"/>
    <property type="match status" value="1"/>
</dbReference>
<name>A0ABR8KCR8_9NOSO</name>
<proteinExistence type="inferred from homology"/>
<sequence>MVITTEKPALLGGSKVFPEPLPRYISTSSQETEAAVQVLKNGILSDYIGAAGLYFMGGKEVRTLEEQWAEYFNVRHALSVNSATSGLHAAVIAAGVKFGDEVIVPPQTMSATATAVVMANGTPVFVDQEEATCCIDPEAVAAAIGPRTKAIIAVNLFGGPAQLVRLRELADRHGLILIEDNAQAPGGQHQGRWVGTIGHLGVFSLNCHKTIQCGEGGIVVTNDDRLARRVALVRNHGENAIEAENWYEDADIVGYNYRLTELQAAIAQVQLQRLEELTQPRLKIAEVLNQGLSEFKALRTAKVGSGDRHVYYTYPIWIDPKQAGLSRDRFVEALQAEGCPVAGRYVRPLYRLPLFQRLQQEGKTIVSHPTGICPIAEKTYNETLLTTTLIQIPGGINLVDGFITAVAKVLAHAEELSRGQDK</sequence>
<evidence type="ECO:0000313" key="2">
    <source>
        <dbReference type="EMBL" id="MBD2736825.1"/>
    </source>
</evidence>
<evidence type="ECO:0000313" key="3">
    <source>
        <dbReference type="Proteomes" id="UP000637383"/>
    </source>
</evidence>
<protein>
    <submittedName>
        <fullName evidence="2">DegT/DnrJ/EryC1/StrS family aminotransferase</fullName>
    </submittedName>
</protein>
<dbReference type="Pfam" id="PF01041">
    <property type="entry name" value="DegT_DnrJ_EryC1"/>
    <property type="match status" value="1"/>
</dbReference>
<keyword evidence="2" id="KW-0808">Transferase</keyword>
<evidence type="ECO:0000256" key="1">
    <source>
        <dbReference type="RuleBase" id="RU004508"/>
    </source>
</evidence>